<sequence>MYKDKISLSKAMSLELIGDITIVDTSPESLSPYPEVGQKWKDAFTLLQAKHRHISPDKLLTFLSAKYLIEINEGMVDQNTNTFSWRYLHGVQNSNILAKSTDNIEYVYILVNAGYPNLVKIGMTAKTVHGRVTGLNASSTVDEWEAKFALPVSRGNAIKVEQSVHKFFASCRVSSDKGGSREFFEVDPLTAFDKVREIGALFMVGNPIVY</sequence>
<evidence type="ECO:0000259" key="1">
    <source>
        <dbReference type="SMART" id="SM00974"/>
    </source>
</evidence>
<organism evidence="2">
    <name type="scientific">uncultured Caudovirales phage</name>
    <dbReference type="NCBI Taxonomy" id="2100421"/>
    <lineage>
        <taxon>Viruses</taxon>
        <taxon>Duplodnaviria</taxon>
        <taxon>Heunggongvirae</taxon>
        <taxon>Uroviricota</taxon>
        <taxon>Caudoviricetes</taxon>
        <taxon>Peduoviridae</taxon>
        <taxon>Maltschvirus</taxon>
        <taxon>Maltschvirus maltsch</taxon>
    </lineage>
</organism>
<dbReference type="EMBL" id="LR796188">
    <property type="protein sequence ID" value="CAB4125250.1"/>
    <property type="molecule type" value="Genomic_DNA"/>
</dbReference>
<reference evidence="2" key="1">
    <citation type="submission" date="2020-04" db="EMBL/GenBank/DDBJ databases">
        <authorList>
            <person name="Chiriac C."/>
            <person name="Salcher M."/>
            <person name="Ghai R."/>
            <person name="Kavagutti S V."/>
        </authorList>
    </citation>
    <scope>NUCLEOTIDE SEQUENCE</scope>
</reference>
<accession>A0A6J5KYK9</accession>
<protein>
    <submittedName>
        <fullName evidence="2">Bacteriophage T5, Orf172 DNA-binding</fullName>
    </submittedName>
</protein>
<keyword evidence="2" id="KW-0238">DNA-binding</keyword>
<dbReference type="Pfam" id="PF10544">
    <property type="entry name" value="T5orf172"/>
    <property type="match status" value="1"/>
</dbReference>
<dbReference type="GO" id="GO:0003677">
    <property type="term" value="F:DNA binding"/>
    <property type="evidence" value="ECO:0007669"/>
    <property type="project" value="UniProtKB-KW"/>
</dbReference>
<dbReference type="SMART" id="SM00974">
    <property type="entry name" value="T5orf172"/>
    <property type="match status" value="1"/>
</dbReference>
<evidence type="ECO:0000313" key="2">
    <source>
        <dbReference type="EMBL" id="CAB4125250.1"/>
    </source>
</evidence>
<name>A0A6J5KYK9_9CAUD</name>
<proteinExistence type="predicted"/>
<feature type="domain" description="Bacteriophage T5 Orf172 DNA-binding" evidence="1">
    <location>
        <begin position="113"/>
        <end position="198"/>
    </location>
</feature>
<dbReference type="InterPro" id="IPR018306">
    <property type="entry name" value="Phage_T5_Orf172_DNA-bd"/>
</dbReference>
<gene>
    <name evidence="2" type="ORF">UFOVP54_92</name>
</gene>